<dbReference type="Proteomes" id="UP000299102">
    <property type="component" value="Unassembled WGS sequence"/>
</dbReference>
<gene>
    <name evidence="1" type="ORF">EVAR_98477_1</name>
</gene>
<protein>
    <submittedName>
        <fullName evidence="1">Uncharacterized protein</fullName>
    </submittedName>
</protein>
<dbReference type="EMBL" id="BGZK01001215">
    <property type="protein sequence ID" value="GBP74610.1"/>
    <property type="molecule type" value="Genomic_DNA"/>
</dbReference>
<proteinExistence type="predicted"/>
<evidence type="ECO:0000313" key="2">
    <source>
        <dbReference type="Proteomes" id="UP000299102"/>
    </source>
</evidence>
<comment type="caution">
    <text evidence="1">The sequence shown here is derived from an EMBL/GenBank/DDBJ whole genome shotgun (WGS) entry which is preliminary data.</text>
</comment>
<accession>A0A4C1YHT8</accession>
<dbReference type="AlphaFoldDB" id="A0A4C1YHT8"/>
<sequence length="84" mass="9530">MHFAETKYVARYGKLWRSFVKAACSNDPPDWCGPRDLKRNYTLVPCSPQNELPHLDVQHRDFRVETSLGGVSPRGGARARDAND</sequence>
<organism evidence="1 2">
    <name type="scientific">Eumeta variegata</name>
    <name type="common">Bagworm moth</name>
    <name type="synonym">Eumeta japonica</name>
    <dbReference type="NCBI Taxonomy" id="151549"/>
    <lineage>
        <taxon>Eukaryota</taxon>
        <taxon>Metazoa</taxon>
        <taxon>Ecdysozoa</taxon>
        <taxon>Arthropoda</taxon>
        <taxon>Hexapoda</taxon>
        <taxon>Insecta</taxon>
        <taxon>Pterygota</taxon>
        <taxon>Neoptera</taxon>
        <taxon>Endopterygota</taxon>
        <taxon>Lepidoptera</taxon>
        <taxon>Glossata</taxon>
        <taxon>Ditrysia</taxon>
        <taxon>Tineoidea</taxon>
        <taxon>Psychidae</taxon>
        <taxon>Oiketicinae</taxon>
        <taxon>Eumeta</taxon>
    </lineage>
</organism>
<evidence type="ECO:0000313" key="1">
    <source>
        <dbReference type="EMBL" id="GBP74610.1"/>
    </source>
</evidence>
<name>A0A4C1YHT8_EUMVA</name>
<keyword evidence="2" id="KW-1185">Reference proteome</keyword>
<reference evidence="1 2" key="1">
    <citation type="journal article" date="2019" name="Commun. Biol.">
        <title>The bagworm genome reveals a unique fibroin gene that provides high tensile strength.</title>
        <authorList>
            <person name="Kono N."/>
            <person name="Nakamura H."/>
            <person name="Ohtoshi R."/>
            <person name="Tomita M."/>
            <person name="Numata K."/>
            <person name="Arakawa K."/>
        </authorList>
    </citation>
    <scope>NUCLEOTIDE SEQUENCE [LARGE SCALE GENOMIC DNA]</scope>
</reference>